<comment type="caution">
    <text evidence="2">The sequence shown here is derived from an EMBL/GenBank/DDBJ whole genome shotgun (WGS) entry which is preliminary data.</text>
</comment>
<sequence>MRNSSRRSFTVEVKSVGRRSSTFIPTRVSAPPELAAQTVFSTPVVNREPMTEKRRVLPNLIEPEVPAIEPAAPLVAEDVPPRRPRGRPRKVLPAATAPVAAEAERAIVVEPVIVTAPVPAPVADPEAPETERSAPLLRKRKDIPAAELPRGERWKLRRLGRWSR</sequence>
<accession>A0ABQ4UXH4</accession>
<feature type="region of interest" description="Disordered" evidence="1">
    <location>
        <begin position="119"/>
        <end position="144"/>
    </location>
</feature>
<name>A0ABQ4UXH4_9HYPH</name>
<dbReference type="Proteomes" id="UP001055093">
    <property type="component" value="Unassembled WGS sequence"/>
</dbReference>
<feature type="region of interest" description="Disordered" evidence="1">
    <location>
        <begin position="76"/>
        <end position="96"/>
    </location>
</feature>
<evidence type="ECO:0000313" key="3">
    <source>
        <dbReference type="Proteomes" id="UP001055093"/>
    </source>
</evidence>
<dbReference type="EMBL" id="BPRE01000011">
    <property type="protein sequence ID" value="GJE76866.1"/>
    <property type="molecule type" value="Genomic_DNA"/>
</dbReference>
<proteinExistence type="predicted"/>
<evidence type="ECO:0008006" key="4">
    <source>
        <dbReference type="Google" id="ProtNLM"/>
    </source>
</evidence>
<reference evidence="2" key="2">
    <citation type="submission" date="2021-08" db="EMBL/GenBank/DDBJ databases">
        <authorList>
            <person name="Tani A."/>
            <person name="Ola A."/>
            <person name="Ogura Y."/>
            <person name="Katsura K."/>
            <person name="Hayashi T."/>
        </authorList>
    </citation>
    <scope>NUCLEOTIDE SEQUENCE</scope>
    <source>
        <strain evidence="2">DSM 14458</strain>
    </source>
</reference>
<protein>
    <recommendedName>
        <fullName evidence="4">DNA-binding protein</fullName>
    </recommendedName>
</protein>
<evidence type="ECO:0000313" key="2">
    <source>
        <dbReference type="EMBL" id="GJE76866.1"/>
    </source>
</evidence>
<reference evidence="2" key="1">
    <citation type="journal article" date="2021" name="Front. Microbiol.">
        <title>Comprehensive Comparative Genomics and Phenotyping of Methylobacterium Species.</title>
        <authorList>
            <person name="Alessa O."/>
            <person name="Ogura Y."/>
            <person name="Fujitani Y."/>
            <person name="Takami H."/>
            <person name="Hayashi T."/>
            <person name="Sahin N."/>
            <person name="Tani A."/>
        </authorList>
    </citation>
    <scope>NUCLEOTIDE SEQUENCE</scope>
    <source>
        <strain evidence="2">DSM 14458</strain>
    </source>
</reference>
<gene>
    <name evidence="2" type="ORF">BGCPKDLD_3465</name>
</gene>
<evidence type="ECO:0000256" key="1">
    <source>
        <dbReference type="SAM" id="MobiDB-lite"/>
    </source>
</evidence>
<keyword evidence="3" id="KW-1185">Reference proteome</keyword>
<organism evidence="2 3">
    <name type="scientific">Methylorubrum suomiense</name>
    <dbReference type="NCBI Taxonomy" id="144191"/>
    <lineage>
        <taxon>Bacteria</taxon>
        <taxon>Pseudomonadati</taxon>
        <taxon>Pseudomonadota</taxon>
        <taxon>Alphaproteobacteria</taxon>
        <taxon>Hyphomicrobiales</taxon>
        <taxon>Methylobacteriaceae</taxon>
        <taxon>Methylorubrum</taxon>
    </lineage>
</organism>